<protein>
    <submittedName>
        <fullName evidence="3">Arylsulfatase A-like enzyme</fullName>
    </submittedName>
</protein>
<dbReference type="Pfam" id="PF00884">
    <property type="entry name" value="Sulfatase"/>
    <property type="match status" value="1"/>
</dbReference>
<accession>A0ABU1J9V0</accession>
<evidence type="ECO:0000259" key="2">
    <source>
        <dbReference type="Pfam" id="PF00884"/>
    </source>
</evidence>
<gene>
    <name evidence="3" type="ORF">JOE69_000889</name>
</gene>
<comment type="caution">
    <text evidence="3">The sequence shown here is derived from an EMBL/GenBank/DDBJ whole genome shotgun (WGS) entry which is preliminary data.</text>
</comment>
<dbReference type="SUPFAM" id="SSF53649">
    <property type="entry name" value="Alkaline phosphatase-like"/>
    <property type="match status" value="1"/>
</dbReference>
<dbReference type="InterPro" id="IPR000917">
    <property type="entry name" value="Sulfatase_N"/>
</dbReference>
<dbReference type="Proteomes" id="UP001185069">
    <property type="component" value="Unassembled WGS sequence"/>
</dbReference>
<dbReference type="InterPro" id="IPR050738">
    <property type="entry name" value="Sulfatase"/>
</dbReference>
<dbReference type="PANTHER" id="PTHR42693">
    <property type="entry name" value="ARYLSULFATASE FAMILY MEMBER"/>
    <property type="match status" value="1"/>
</dbReference>
<reference evidence="3 4" key="1">
    <citation type="submission" date="2023-07" db="EMBL/GenBank/DDBJ databases">
        <title>Sequencing the genomes of 1000 actinobacteria strains.</title>
        <authorList>
            <person name="Klenk H.-P."/>
        </authorList>
    </citation>
    <scope>NUCLEOTIDE SEQUENCE [LARGE SCALE GENOMIC DNA]</scope>
    <source>
        <strain evidence="3 4">DSM 14555</strain>
    </source>
</reference>
<dbReference type="Gene3D" id="3.30.1120.10">
    <property type="match status" value="1"/>
</dbReference>
<dbReference type="Gene3D" id="3.40.720.10">
    <property type="entry name" value="Alkaline Phosphatase, subunit A"/>
    <property type="match status" value="1"/>
</dbReference>
<proteinExistence type="inferred from homology"/>
<comment type="similarity">
    <text evidence="1">Belongs to the sulfatase family.</text>
</comment>
<name>A0ABU1J9V0_9MICC</name>
<sequence length="473" mass="52205">MPGTRKPNVLLIISDDHGYGDRSATGLCPDVSTPALDRLAADGVDYSDAYVTAPICSPSRSSLIVGVHQKRWGGHWFNDSAMAPETFQTLPERLVEDGYRTGYFGKVHYGHEEPGDRACPEQHGFQEVYYGLAAGQMGRLNYLRHSAQAVADYGPEASWRMAVQPMFEGAGGAVQESELEGFLTEELGRRTREFIAGDGQPEAQPFFAMLAFNAVHNFCWQLPDDELAARGLPALADWSETAGSYLDWYEEAINPNLANGRAYYLAQLELMDRQIGLILDQLDEAGIAEDTLVFYLTDNGGSTCNYGDNAPLRGTKYTLYEGGIRVPFLARWPGGGFSGGRTESGTVSSLDIAPTVLRAAGVPGSGVLDGVDLAEPLPPGREFHWDCGWTWAVRCGDWKLTWTDPDSEAAKMVRLIEHADPGSGYRLHNLAEDLGEQHDVQASRPDIVEDLQRRRRDWVASLEWPDQQVERRD</sequence>
<evidence type="ECO:0000256" key="1">
    <source>
        <dbReference type="ARBA" id="ARBA00008779"/>
    </source>
</evidence>
<dbReference type="RefSeq" id="WP_309796425.1">
    <property type="nucleotide sequence ID" value="NZ_BAAAHY010000006.1"/>
</dbReference>
<dbReference type="PANTHER" id="PTHR42693:SF33">
    <property type="entry name" value="ARYLSULFATASE"/>
    <property type="match status" value="1"/>
</dbReference>
<dbReference type="EMBL" id="JAVDQF010000001">
    <property type="protein sequence ID" value="MDR6268651.1"/>
    <property type="molecule type" value="Genomic_DNA"/>
</dbReference>
<keyword evidence="4" id="KW-1185">Reference proteome</keyword>
<feature type="domain" description="Sulfatase N-terminal" evidence="2">
    <location>
        <begin position="7"/>
        <end position="362"/>
    </location>
</feature>
<evidence type="ECO:0000313" key="3">
    <source>
        <dbReference type="EMBL" id="MDR6268651.1"/>
    </source>
</evidence>
<evidence type="ECO:0000313" key="4">
    <source>
        <dbReference type="Proteomes" id="UP001185069"/>
    </source>
</evidence>
<dbReference type="InterPro" id="IPR017850">
    <property type="entry name" value="Alkaline_phosphatase_core_sf"/>
</dbReference>
<organism evidence="3 4">
    <name type="scientific">Arthrobacter russicus</name>
    <dbReference type="NCBI Taxonomy" id="172040"/>
    <lineage>
        <taxon>Bacteria</taxon>
        <taxon>Bacillati</taxon>
        <taxon>Actinomycetota</taxon>
        <taxon>Actinomycetes</taxon>
        <taxon>Micrococcales</taxon>
        <taxon>Micrococcaceae</taxon>
        <taxon>Arthrobacter</taxon>
    </lineage>
</organism>